<comment type="caution">
    <text evidence="2">The sequence shown here is derived from an EMBL/GenBank/DDBJ whole genome shotgun (WGS) entry which is preliminary data.</text>
</comment>
<sequence length="247" mass="25669">MKRATTILHGFAVPGLLAALMLAGVGCVESVPGIEEPGSEEAPENNVIIANDDDATVGGEDSTFDHMDDLTPGAGKSDEEIMAQREKEGPLQVRSRLHSCSKLTVATLGNILQDFGVDLGAGAGQGMPPSAGQLYNGGLRTLGVEDYNAMAAESIVWRSSGATKTFDIFVQAAPAIIQNLPTTEHCGVEMFNADDSCNPDAVTCLIGRPATDKHISICSKTVEDASSVEKGKIIAVASLLAAAHSCE</sequence>
<feature type="chain" id="PRO_5001497291" description="Lipoprotein" evidence="1">
    <location>
        <begin position="19"/>
        <end position="247"/>
    </location>
</feature>
<dbReference type="STRING" id="1192034.CAP_2710"/>
<keyword evidence="3" id="KW-1185">Reference proteome</keyword>
<proteinExistence type="predicted"/>
<dbReference type="EMBL" id="ASRX01000002">
    <property type="protein sequence ID" value="EYF08849.1"/>
    <property type="molecule type" value="Genomic_DNA"/>
</dbReference>
<dbReference type="Proteomes" id="UP000019678">
    <property type="component" value="Unassembled WGS sequence"/>
</dbReference>
<evidence type="ECO:0008006" key="4">
    <source>
        <dbReference type="Google" id="ProtNLM"/>
    </source>
</evidence>
<evidence type="ECO:0000313" key="2">
    <source>
        <dbReference type="EMBL" id="EYF08849.1"/>
    </source>
</evidence>
<evidence type="ECO:0000313" key="3">
    <source>
        <dbReference type="Proteomes" id="UP000019678"/>
    </source>
</evidence>
<reference evidence="2 3" key="1">
    <citation type="submission" date="2013-05" db="EMBL/GenBank/DDBJ databases">
        <title>Genome assembly of Chondromyces apiculatus DSM 436.</title>
        <authorList>
            <person name="Sharma G."/>
            <person name="Khatri I."/>
            <person name="Kaur C."/>
            <person name="Mayilraj S."/>
            <person name="Subramanian S."/>
        </authorList>
    </citation>
    <scope>NUCLEOTIDE SEQUENCE [LARGE SCALE GENOMIC DNA]</scope>
    <source>
        <strain evidence="2 3">DSM 436</strain>
    </source>
</reference>
<dbReference type="RefSeq" id="WP_044235094.1">
    <property type="nucleotide sequence ID" value="NZ_ASRX01000002.1"/>
</dbReference>
<organism evidence="2 3">
    <name type="scientific">Chondromyces apiculatus DSM 436</name>
    <dbReference type="NCBI Taxonomy" id="1192034"/>
    <lineage>
        <taxon>Bacteria</taxon>
        <taxon>Pseudomonadati</taxon>
        <taxon>Myxococcota</taxon>
        <taxon>Polyangia</taxon>
        <taxon>Polyangiales</taxon>
        <taxon>Polyangiaceae</taxon>
        <taxon>Chondromyces</taxon>
    </lineage>
</organism>
<feature type="signal peptide" evidence="1">
    <location>
        <begin position="1"/>
        <end position="18"/>
    </location>
</feature>
<gene>
    <name evidence="2" type="ORF">CAP_2710</name>
</gene>
<dbReference type="PROSITE" id="PS51257">
    <property type="entry name" value="PROKAR_LIPOPROTEIN"/>
    <property type="match status" value="1"/>
</dbReference>
<accession>A0A017THW9</accession>
<protein>
    <recommendedName>
        <fullName evidence="4">Lipoprotein</fullName>
    </recommendedName>
</protein>
<dbReference type="OrthoDB" id="5501671at2"/>
<keyword evidence="1" id="KW-0732">Signal</keyword>
<dbReference type="AlphaFoldDB" id="A0A017THW9"/>
<name>A0A017THW9_9BACT</name>
<evidence type="ECO:0000256" key="1">
    <source>
        <dbReference type="SAM" id="SignalP"/>
    </source>
</evidence>